<keyword evidence="8 13" id="KW-0963">Cytoplasm</keyword>
<comment type="subcellular location">
    <subcellularLocation>
        <location evidence="2 13">Cytoplasm</location>
    </subcellularLocation>
</comment>
<dbReference type="PIRSF" id="PIRSF006107">
    <property type="entry name" value="PhpActrans_proteobac"/>
    <property type="match status" value="1"/>
</dbReference>
<dbReference type="Proteomes" id="UP000093894">
    <property type="component" value="Unassembled WGS sequence"/>
</dbReference>
<dbReference type="InterPro" id="IPR004614">
    <property type="entry name" value="P_AcTrfase"/>
</dbReference>
<feature type="domain" description="Phosphate acetyl/butaryl transferase" evidence="14">
    <location>
        <begin position="376"/>
        <end position="693"/>
    </location>
</feature>
<dbReference type="Pfam" id="PF01515">
    <property type="entry name" value="PTA_PTB"/>
    <property type="match status" value="1"/>
</dbReference>
<dbReference type="GO" id="GO:0008959">
    <property type="term" value="F:phosphate acetyltransferase activity"/>
    <property type="evidence" value="ECO:0007669"/>
    <property type="project" value="UniProtKB-EC"/>
</dbReference>
<evidence type="ECO:0000256" key="2">
    <source>
        <dbReference type="ARBA" id="ARBA00004496"/>
    </source>
</evidence>
<evidence type="ECO:0000256" key="6">
    <source>
        <dbReference type="ARBA" id="ARBA00012707"/>
    </source>
</evidence>
<evidence type="ECO:0000256" key="1">
    <source>
        <dbReference type="ARBA" id="ARBA00000705"/>
    </source>
</evidence>
<dbReference type="GO" id="GO:0005737">
    <property type="term" value="C:cytoplasm"/>
    <property type="evidence" value="ECO:0007669"/>
    <property type="project" value="UniProtKB-SubCell"/>
</dbReference>
<dbReference type="InterPro" id="IPR042112">
    <property type="entry name" value="P_AcTrfase_dom2"/>
</dbReference>
<organism evidence="16 17">
    <name type="scientific">Mycobacterium colombiense</name>
    <dbReference type="NCBI Taxonomy" id="339268"/>
    <lineage>
        <taxon>Bacteria</taxon>
        <taxon>Bacillati</taxon>
        <taxon>Actinomycetota</taxon>
        <taxon>Actinomycetes</taxon>
        <taxon>Mycobacteriales</taxon>
        <taxon>Mycobacteriaceae</taxon>
        <taxon>Mycobacterium</taxon>
        <taxon>Mycobacterium avium complex (MAC)</taxon>
    </lineage>
</organism>
<sequence>MRRANGLRRCVSSVTAIYIAAPEPETGKSTIALGLLHRLTATVAKVGVFRPITRSAGDERDYILELLLTRTTAGLSYEQCVGVTYQQLHADGDAALASIVDAYHAVAEACDVVVIVGSDYTDVTRPAELSTNARIAVNLGAPLLLTVSGKGRTAAEIASVIDVCLAELDAQHAHTAAVVANRCDPAGLTDIAAALRRFAQRSYVLPDEPLLSAPTVAELETAVGGTPVSGEESLREREVTGVLVAGMTADHVLERLRDGMAVITPGDRSDVVLAVASAHAAEGFPSLSCIVLNGGFTLHPSIAALVAGLRLRLPIVATALGTYDTAGAAASARGKVTANSQRKIDTALELMDSHVDITDLLAQLAIPIPTVTTPQMFIHQLTLQARSDRKHIVLPEGDDDRILRSAGRVLQRRVADLTILGDEARIRQRAGELGVDLGDATVIDPRSSRLRDEFADQYAELRKAKGVTVEQAREAMRDSTYFGTMLVHNSHVDGMVSGAAHTTAHTVRPAFEIIKTVPDVSTVSSIFLMCLPDRVLAYGDCAIIPNPTPEQLADIAISSARTAAQFGIEPRVAMLSYSTGDSGTGADVDKVRTATELVRKRNPDLPVEGPIQYDAAIEPSVAATKLRDSPVAGRATVLIFPDLNTGNNTYKAVQRSAGALAIGPVLQGLRKPVNDLSRGALVEDIVNTVAITAIQAQG</sequence>
<dbReference type="AlphaFoldDB" id="A0A853M729"/>
<dbReference type="EMBL" id="LZLG01000014">
    <property type="protein sequence ID" value="OBJ64420.1"/>
    <property type="molecule type" value="Genomic_DNA"/>
</dbReference>
<dbReference type="Gene3D" id="3.40.1390.20">
    <property type="entry name" value="HprK N-terminal domain-like"/>
    <property type="match status" value="1"/>
</dbReference>
<dbReference type="InterPro" id="IPR028979">
    <property type="entry name" value="Ser_kin/Pase_Hpr-like_N_sf"/>
</dbReference>
<dbReference type="FunFam" id="3.40.50.10750:FF:000001">
    <property type="entry name" value="Phosphate acetyltransferase"/>
    <property type="match status" value="1"/>
</dbReference>
<comment type="catalytic activity">
    <reaction evidence="1 13">
        <text>acetyl-CoA + phosphate = acetyl phosphate + CoA</text>
        <dbReference type="Rhea" id="RHEA:19521"/>
        <dbReference type="ChEBI" id="CHEBI:22191"/>
        <dbReference type="ChEBI" id="CHEBI:43474"/>
        <dbReference type="ChEBI" id="CHEBI:57287"/>
        <dbReference type="ChEBI" id="CHEBI:57288"/>
        <dbReference type="EC" id="2.3.1.8"/>
    </reaction>
</comment>
<comment type="pathway">
    <text evidence="3 13">Metabolic intermediate biosynthesis; acetyl-CoA biosynthesis; acetyl-CoA from acetate: step 2/2.</text>
</comment>
<evidence type="ECO:0000313" key="16">
    <source>
        <dbReference type="EMBL" id="OBJ64420.1"/>
    </source>
</evidence>
<protein>
    <recommendedName>
        <fullName evidence="7 13">Phosphate acetyltransferase</fullName>
        <ecNumber evidence="6 13">2.3.1.8</ecNumber>
    </recommendedName>
    <alternativeName>
        <fullName evidence="11 13">Phosphotransacetylase</fullName>
    </alternativeName>
</protein>
<evidence type="ECO:0000256" key="13">
    <source>
        <dbReference type="PIRNR" id="PIRNR006107"/>
    </source>
</evidence>
<comment type="caution">
    <text evidence="16">The sequence shown here is derived from an EMBL/GenBank/DDBJ whole genome shotgun (WGS) entry which is preliminary data.</text>
</comment>
<dbReference type="Pfam" id="PF07085">
    <property type="entry name" value="DRTGG"/>
    <property type="match status" value="1"/>
</dbReference>
<comment type="similarity">
    <text evidence="5 13">In the N-terminal section; belongs to the CobB/CobQ family.</text>
</comment>
<dbReference type="NCBIfam" id="NF004167">
    <property type="entry name" value="PRK05632.1"/>
    <property type="match status" value="1"/>
</dbReference>
<comment type="function">
    <text evidence="12 13">Involved in acetate metabolism.</text>
</comment>
<proteinExistence type="inferred from homology"/>
<dbReference type="EC" id="2.3.1.8" evidence="6 13"/>
<dbReference type="SUPFAM" id="SSF53659">
    <property type="entry name" value="Isocitrate/Isopropylmalate dehydrogenase-like"/>
    <property type="match status" value="1"/>
</dbReference>
<evidence type="ECO:0000256" key="7">
    <source>
        <dbReference type="ARBA" id="ARBA00021528"/>
    </source>
</evidence>
<dbReference type="InterPro" id="IPR002505">
    <property type="entry name" value="PTA_PTB"/>
</dbReference>
<evidence type="ECO:0000259" key="15">
    <source>
        <dbReference type="Pfam" id="PF07085"/>
    </source>
</evidence>
<dbReference type="NCBIfam" id="NF007233">
    <property type="entry name" value="PRK09653.1"/>
    <property type="match status" value="1"/>
</dbReference>
<evidence type="ECO:0000259" key="14">
    <source>
        <dbReference type="Pfam" id="PF01515"/>
    </source>
</evidence>
<dbReference type="NCBIfam" id="TIGR00651">
    <property type="entry name" value="pta"/>
    <property type="match status" value="1"/>
</dbReference>
<feature type="domain" description="DRTGG" evidence="15">
    <location>
        <begin position="220"/>
        <end position="328"/>
    </location>
</feature>
<dbReference type="Gene3D" id="3.40.50.10750">
    <property type="entry name" value="Isocitrate/Isopropylmalate dehydrogenase-like"/>
    <property type="match status" value="1"/>
</dbReference>
<dbReference type="Gene3D" id="3.40.50.300">
    <property type="entry name" value="P-loop containing nucleotide triphosphate hydrolases"/>
    <property type="match status" value="1"/>
</dbReference>
<dbReference type="Pfam" id="PF13500">
    <property type="entry name" value="AAA_26"/>
    <property type="match status" value="1"/>
</dbReference>
<evidence type="ECO:0000256" key="8">
    <source>
        <dbReference type="ARBA" id="ARBA00022490"/>
    </source>
</evidence>
<evidence type="ECO:0000256" key="11">
    <source>
        <dbReference type="ARBA" id="ARBA00031108"/>
    </source>
</evidence>
<dbReference type="PANTHER" id="PTHR43356:SF3">
    <property type="entry name" value="PHOSPHATE ACETYLTRANSFERASE"/>
    <property type="match status" value="1"/>
</dbReference>
<dbReference type="InterPro" id="IPR010766">
    <property type="entry name" value="DRTGG"/>
</dbReference>
<keyword evidence="9 13" id="KW-0808">Transferase</keyword>
<evidence type="ECO:0000256" key="5">
    <source>
        <dbReference type="ARBA" id="ARBA00009786"/>
    </source>
</evidence>
<dbReference type="InterPro" id="IPR042113">
    <property type="entry name" value="P_AcTrfase_dom1"/>
</dbReference>
<evidence type="ECO:0000256" key="9">
    <source>
        <dbReference type="ARBA" id="ARBA00022679"/>
    </source>
</evidence>
<evidence type="ECO:0000256" key="4">
    <source>
        <dbReference type="ARBA" id="ARBA00008756"/>
    </source>
</evidence>
<dbReference type="InterPro" id="IPR050500">
    <property type="entry name" value="Phos_Acetyltrans/Butyryltrans"/>
</dbReference>
<accession>A0A853M729</accession>
<dbReference type="UniPathway" id="UPA00340">
    <property type="reaction ID" value="UER00459"/>
</dbReference>
<dbReference type="PANTHER" id="PTHR43356">
    <property type="entry name" value="PHOSPHATE ACETYLTRANSFERASE"/>
    <property type="match status" value="1"/>
</dbReference>
<dbReference type="GO" id="GO:0006085">
    <property type="term" value="P:acetyl-CoA biosynthetic process"/>
    <property type="evidence" value="ECO:0007669"/>
    <property type="project" value="UniProtKB-UniPathway"/>
</dbReference>
<evidence type="ECO:0000256" key="3">
    <source>
        <dbReference type="ARBA" id="ARBA00004989"/>
    </source>
</evidence>
<comment type="similarity">
    <text evidence="4 13">In the C-terminal section; belongs to the phosphate acetyltransferase and butyryltransferase family.</text>
</comment>
<dbReference type="SUPFAM" id="SSF52540">
    <property type="entry name" value="P-loop containing nucleoside triphosphate hydrolases"/>
    <property type="match status" value="1"/>
</dbReference>
<keyword evidence="10 13" id="KW-0012">Acyltransferase</keyword>
<dbReference type="SUPFAM" id="SSF75138">
    <property type="entry name" value="HprK N-terminal domain-like"/>
    <property type="match status" value="1"/>
</dbReference>
<dbReference type="InterPro" id="IPR027417">
    <property type="entry name" value="P-loop_NTPase"/>
</dbReference>
<gene>
    <name evidence="16" type="ORF">A5628_20785</name>
</gene>
<name>A0A853M729_9MYCO</name>
<evidence type="ECO:0000256" key="10">
    <source>
        <dbReference type="ARBA" id="ARBA00023315"/>
    </source>
</evidence>
<dbReference type="InterPro" id="IPR016475">
    <property type="entry name" value="P-Actrans_bac"/>
</dbReference>
<evidence type="ECO:0000256" key="12">
    <source>
        <dbReference type="ARBA" id="ARBA00049955"/>
    </source>
</evidence>
<evidence type="ECO:0000313" key="17">
    <source>
        <dbReference type="Proteomes" id="UP000093894"/>
    </source>
</evidence>
<reference evidence="16 17" key="1">
    <citation type="submission" date="2016-06" db="EMBL/GenBank/DDBJ databases">
        <authorList>
            <person name="Sutton G."/>
            <person name="Brinkac L."/>
            <person name="Sanka R."/>
            <person name="Adams M."/>
            <person name="Lau E."/>
            <person name="Garcia-Basteiro A."/>
            <person name="Lopez-Varela E."/>
            <person name="Palencia S."/>
        </authorList>
    </citation>
    <scope>NUCLEOTIDE SEQUENCE [LARGE SCALE GENOMIC DNA]</scope>
    <source>
        <strain evidence="16 17">1164983.0</strain>
    </source>
</reference>
<comment type="domain">
    <text evidence="13">The N-terminal region seems to be important for proper quaternary structure. The C-terminal region contains the substrate-binding site.</text>
</comment>
<dbReference type="Gene3D" id="3.40.50.10950">
    <property type="match status" value="1"/>
</dbReference>